<keyword evidence="1" id="KW-1133">Transmembrane helix</keyword>
<dbReference type="AlphaFoldDB" id="A0A850C8W8"/>
<feature type="transmembrane region" description="Helical" evidence="1">
    <location>
        <begin position="92"/>
        <end position="114"/>
    </location>
</feature>
<proteinExistence type="predicted"/>
<evidence type="ECO:0000256" key="1">
    <source>
        <dbReference type="SAM" id="Phobius"/>
    </source>
</evidence>
<keyword evidence="1" id="KW-0812">Transmembrane</keyword>
<dbReference type="InterPro" id="IPR049713">
    <property type="entry name" value="Pr6Pr-like"/>
</dbReference>
<name>A0A850C8W8_9ACTN</name>
<dbReference type="Proteomes" id="UP000574690">
    <property type="component" value="Unassembled WGS sequence"/>
</dbReference>
<evidence type="ECO:0000313" key="3">
    <source>
        <dbReference type="Proteomes" id="UP000574690"/>
    </source>
</evidence>
<feature type="transmembrane region" description="Helical" evidence="1">
    <location>
        <begin position="120"/>
        <end position="142"/>
    </location>
</feature>
<protein>
    <submittedName>
        <fullName evidence="2">Pr6Pr family membrane protein</fullName>
    </submittedName>
</protein>
<gene>
    <name evidence="2" type="ORF">HOQ43_07990</name>
</gene>
<accession>A0A850C8W8</accession>
<evidence type="ECO:0000313" key="2">
    <source>
        <dbReference type="EMBL" id="NUQ88387.1"/>
    </source>
</evidence>
<keyword evidence="1" id="KW-0472">Membrane</keyword>
<reference evidence="2 3" key="1">
    <citation type="submission" date="2020-05" db="EMBL/GenBank/DDBJ databases">
        <title>DNA-SIP metagenomic assembled genomes.</title>
        <authorList>
            <person name="Yu J."/>
        </authorList>
    </citation>
    <scope>NUCLEOTIDE SEQUENCE [LARGE SCALE GENOMIC DNA]</scope>
    <source>
        <strain evidence="2">Bin5.27</strain>
    </source>
</reference>
<organism evidence="2 3">
    <name type="scientific">Glycomyces artemisiae</name>
    <dbReference type="NCBI Taxonomy" id="1076443"/>
    <lineage>
        <taxon>Bacteria</taxon>
        <taxon>Bacillati</taxon>
        <taxon>Actinomycetota</taxon>
        <taxon>Actinomycetes</taxon>
        <taxon>Glycomycetales</taxon>
        <taxon>Glycomycetaceae</taxon>
        <taxon>Glycomyces</taxon>
    </lineage>
</organism>
<feature type="transmembrane region" description="Helical" evidence="1">
    <location>
        <begin position="190"/>
        <end position="211"/>
    </location>
</feature>
<feature type="transmembrane region" description="Helical" evidence="1">
    <location>
        <begin position="154"/>
        <end position="170"/>
    </location>
</feature>
<dbReference type="NCBIfam" id="NF038065">
    <property type="entry name" value="Pr6Pr"/>
    <property type="match status" value="1"/>
</dbReference>
<dbReference type="EMBL" id="JABFXE010000340">
    <property type="protein sequence ID" value="NUQ88387.1"/>
    <property type="molecule type" value="Genomic_DNA"/>
</dbReference>
<sequence length="227" mass="24688">MGVRMSGRMRASRAWHGALFAIVLAALVTQVVLVVQGGTDVNAAEGAGDADLQERLIRLFSYFTIQSNMLVLAASGLLAANPKRDGRAWRVLRLDALLGIVITGIVFALILAPLVHPVGVAWWVNAAFHYVSPIAFLLGWLVFGPRGQADGRTAWLAFLWPVAWIAYTFWRGRETGWFPYPFLDAAELGWTRAVLNTAGVLLAALLLAALAQFVDQLLKPASAPARR</sequence>
<comment type="caution">
    <text evidence="2">The sequence shown here is derived from an EMBL/GenBank/DDBJ whole genome shotgun (WGS) entry which is preliminary data.</text>
</comment>
<feature type="transmembrane region" description="Helical" evidence="1">
    <location>
        <begin position="59"/>
        <end position="80"/>
    </location>
</feature>